<comment type="caution">
    <text evidence="9">The sequence shown here is derived from an EMBL/GenBank/DDBJ whole genome shotgun (WGS) entry which is preliminary data.</text>
</comment>
<evidence type="ECO:0000256" key="5">
    <source>
        <dbReference type="ARBA" id="ARBA00023002"/>
    </source>
</evidence>
<evidence type="ECO:0000256" key="4">
    <source>
        <dbReference type="ARBA" id="ARBA00022644"/>
    </source>
</evidence>
<sequence>MDFGLTHEFADLTWHPSHKKVVYRKDFRVPIDTKGDAVNDFIGFRPIDPLVIGAVRAVEESLDEDGKAEGKCGTGKIQVATLSALGNGLKNNDILFTGYPVIGFHHRHQTSGTCLFTDDDDCSVCAWDRRIHGEFFHQTTIAISSSSVPQFISDIKSLRRILGHSSLCNSDLYYGIILCFLRNSTTFLDEPDDSVSFDITYYRSHDPTRPRLNEDVWEEIEQMAVVKYGGRPHWGKNRPVAFIGAAAKYPGLHRFLAVKKKLDPKGLFSNAWSDAVLGVGKLPLLDTPGCALDGRCICSTDVHCAPKLGYRCRPGRVFFEARVCRHVTDDIPQHEEL</sequence>
<dbReference type="GO" id="GO:0016020">
    <property type="term" value="C:membrane"/>
    <property type="evidence" value="ECO:0007669"/>
    <property type="project" value="InterPro"/>
</dbReference>
<name>A0A8T2S6V3_CERRI</name>
<keyword evidence="10" id="KW-1185">Reference proteome</keyword>
<dbReference type="InterPro" id="IPR016171">
    <property type="entry name" value="Vanillyl_alc_oxidase_C-sub2"/>
</dbReference>
<proteinExistence type="inferred from homology"/>
<dbReference type="GO" id="GO:0003885">
    <property type="term" value="F:D-arabinono-1,4-lactone oxidase activity"/>
    <property type="evidence" value="ECO:0007669"/>
    <property type="project" value="InterPro"/>
</dbReference>
<comment type="pathway">
    <text evidence="1">Cofactor biosynthesis; L-ascorbate biosynthesis.</text>
</comment>
<evidence type="ECO:0000256" key="1">
    <source>
        <dbReference type="ARBA" id="ARBA00005147"/>
    </source>
</evidence>
<organism evidence="9 10">
    <name type="scientific">Ceratopteris richardii</name>
    <name type="common">Triangle waterfern</name>
    <dbReference type="NCBI Taxonomy" id="49495"/>
    <lineage>
        <taxon>Eukaryota</taxon>
        <taxon>Viridiplantae</taxon>
        <taxon>Streptophyta</taxon>
        <taxon>Embryophyta</taxon>
        <taxon>Tracheophyta</taxon>
        <taxon>Polypodiopsida</taxon>
        <taxon>Polypodiidae</taxon>
        <taxon>Polypodiales</taxon>
        <taxon>Pteridineae</taxon>
        <taxon>Pteridaceae</taxon>
        <taxon>Parkerioideae</taxon>
        <taxon>Ceratopteris</taxon>
    </lineage>
</organism>
<dbReference type="Pfam" id="PF22906">
    <property type="entry name" value="GULLO2-like_3rd"/>
    <property type="match status" value="1"/>
</dbReference>
<dbReference type="PANTHER" id="PTHR13878:SF67">
    <property type="entry name" value="L-GULONOLACTONE OXIDASE 5"/>
    <property type="match status" value="1"/>
</dbReference>
<dbReference type="InterPro" id="IPR050432">
    <property type="entry name" value="FAD-linked_Oxidoreductases_BP"/>
</dbReference>
<dbReference type="EMBL" id="CM035427">
    <property type="protein sequence ID" value="KAH7307892.1"/>
    <property type="molecule type" value="Genomic_DNA"/>
</dbReference>
<evidence type="ECO:0000259" key="8">
    <source>
        <dbReference type="Pfam" id="PF22906"/>
    </source>
</evidence>
<protein>
    <recommendedName>
        <fullName evidence="3">L-gulonolactone oxidase</fullName>
        <ecNumber evidence="3">1.1.3.8</ecNumber>
    </recommendedName>
</protein>
<dbReference type="GO" id="GO:0050105">
    <property type="term" value="F:L-gulonolactone oxidase activity"/>
    <property type="evidence" value="ECO:0007669"/>
    <property type="project" value="UniProtKB-EC"/>
</dbReference>
<evidence type="ECO:0000313" key="10">
    <source>
        <dbReference type="Proteomes" id="UP000825935"/>
    </source>
</evidence>
<keyword evidence="5" id="KW-0560">Oxidoreductase</keyword>
<dbReference type="InterPro" id="IPR010030">
    <property type="entry name" value="GULO_Plant"/>
</dbReference>
<evidence type="ECO:0000313" key="9">
    <source>
        <dbReference type="EMBL" id="KAH7307892.1"/>
    </source>
</evidence>
<dbReference type="EC" id="1.1.3.8" evidence="3"/>
<comment type="catalytic activity">
    <reaction evidence="6">
        <text>L-gulono-1,4-lactone + O2 = L-ascorbate + H2O2 + H(+)</text>
        <dbReference type="Rhea" id="RHEA:32363"/>
        <dbReference type="ChEBI" id="CHEBI:15378"/>
        <dbReference type="ChEBI" id="CHEBI:15379"/>
        <dbReference type="ChEBI" id="CHEBI:16240"/>
        <dbReference type="ChEBI" id="CHEBI:17587"/>
        <dbReference type="ChEBI" id="CHEBI:38290"/>
        <dbReference type="EC" id="1.1.3.8"/>
    </reaction>
</comment>
<keyword evidence="4" id="KW-0060">Ascorbate biosynthesis</keyword>
<reference evidence="9" key="1">
    <citation type="submission" date="2021-08" db="EMBL/GenBank/DDBJ databases">
        <title>WGS assembly of Ceratopteris richardii.</title>
        <authorList>
            <person name="Marchant D.B."/>
            <person name="Chen G."/>
            <person name="Jenkins J."/>
            <person name="Shu S."/>
            <person name="Leebens-Mack J."/>
            <person name="Grimwood J."/>
            <person name="Schmutz J."/>
            <person name="Soltis P."/>
            <person name="Soltis D."/>
            <person name="Chen Z.-H."/>
        </authorList>
    </citation>
    <scope>NUCLEOTIDE SEQUENCE</scope>
    <source>
        <strain evidence="9">Whitten #5841</strain>
        <tissue evidence="9">Leaf</tissue>
    </source>
</reference>
<dbReference type="NCBIfam" id="TIGR01677">
    <property type="entry name" value="pln_FAD_oxido"/>
    <property type="match status" value="1"/>
</dbReference>
<evidence type="ECO:0000256" key="2">
    <source>
        <dbReference type="ARBA" id="ARBA00005466"/>
    </source>
</evidence>
<dbReference type="Proteomes" id="UP000825935">
    <property type="component" value="Chromosome 22"/>
</dbReference>
<dbReference type="AlphaFoldDB" id="A0A8T2S6V3"/>
<evidence type="ECO:0000256" key="3">
    <source>
        <dbReference type="ARBA" id="ARBA00013121"/>
    </source>
</evidence>
<evidence type="ECO:0000256" key="6">
    <source>
        <dbReference type="ARBA" id="ARBA00048083"/>
    </source>
</evidence>
<dbReference type="InterPro" id="IPR007173">
    <property type="entry name" value="ALO_C"/>
</dbReference>
<dbReference type="Gene3D" id="3.30.70.2520">
    <property type="match status" value="1"/>
</dbReference>
<feature type="domain" description="D-arabinono-1,4-lactone oxidase C-terminal" evidence="7">
    <location>
        <begin position="192"/>
        <end position="274"/>
    </location>
</feature>
<feature type="domain" description="L-gulonolactone oxidase 2-like C-terminal" evidence="8">
    <location>
        <begin position="288"/>
        <end position="326"/>
    </location>
</feature>
<dbReference type="Gene3D" id="1.10.45.10">
    <property type="entry name" value="Vanillyl-alcohol Oxidase, Chain A, domain 4"/>
    <property type="match status" value="1"/>
</dbReference>
<dbReference type="OMA" id="FITITHG"/>
<dbReference type="GO" id="GO:0019853">
    <property type="term" value="P:L-ascorbic acid biosynthetic process"/>
    <property type="evidence" value="ECO:0007669"/>
    <property type="project" value="UniProtKB-KW"/>
</dbReference>
<dbReference type="Pfam" id="PF04030">
    <property type="entry name" value="ALO"/>
    <property type="match status" value="1"/>
</dbReference>
<comment type="similarity">
    <text evidence="2">Belongs to the oxygen-dependent FAD-linked oxidoreductase family.</text>
</comment>
<dbReference type="OrthoDB" id="610608at2759"/>
<dbReference type="PANTHER" id="PTHR13878">
    <property type="entry name" value="GULONOLACTONE OXIDASE"/>
    <property type="match status" value="1"/>
</dbReference>
<evidence type="ECO:0000259" key="7">
    <source>
        <dbReference type="Pfam" id="PF04030"/>
    </source>
</evidence>
<accession>A0A8T2S6V3</accession>
<gene>
    <name evidence="9" type="ORF">KP509_22G081900</name>
</gene>
<dbReference type="InterPro" id="IPR055154">
    <property type="entry name" value="GULLO2-like_C"/>
</dbReference>